<name>A0ABP9ABN0_9FLAO</name>
<dbReference type="SUPFAM" id="SSF52980">
    <property type="entry name" value="Restriction endonuclease-like"/>
    <property type="match status" value="1"/>
</dbReference>
<keyword evidence="3" id="KW-1185">Reference proteome</keyword>
<dbReference type="EMBL" id="BAABIP010000022">
    <property type="protein sequence ID" value="GAA4776710.1"/>
    <property type="molecule type" value="Genomic_DNA"/>
</dbReference>
<accession>A0ABP9ABN0</accession>
<dbReference type="Gene3D" id="3.40.1350.10">
    <property type="match status" value="1"/>
</dbReference>
<dbReference type="InterPro" id="IPR011335">
    <property type="entry name" value="Restrct_endonuc-II-like"/>
</dbReference>
<dbReference type="Proteomes" id="UP001500141">
    <property type="component" value="Unassembled WGS sequence"/>
</dbReference>
<evidence type="ECO:0000313" key="3">
    <source>
        <dbReference type="Proteomes" id="UP001500141"/>
    </source>
</evidence>
<dbReference type="Pfam" id="PF04471">
    <property type="entry name" value="Mrr_cat"/>
    <property type="match status" value="1"/>
</dbReference>
<evidence type="ECO:0000259" key="1">
    <source>
        <dbReference type="Pfam" id="PF04471"/>
    </source>
</evidence>
<evidence type="ECO:0000313" key="2">
    <source>
        <dbReference type="EMBL" id="GAA4776710.1"/>
    </source>
</evidence>
<proteinExistence type="predicted"/>
<sequence>MKYKVEDIDFKNVSPRGFENLCYDLLVQYNFHNLIWREGGADNGRDIEASYNFANPINNVETKWFFECKHYSNGVPVNELTSKIAWADAEQPNYLVFFISSYLTNATRTWLEMIQSQKSYKIITVEGEEIKNKIVKYSDLVERYFSQNQYEDLFRSIKDFKVKFGIKPSYEVLKEIIENIDYSKLEIEDFGFIIVNFYMQYNLFDLAGEYTGNFDITIIDKILAHLKQIITNDELNSFNKYKNDFDVLGGVGFLDEMENIGYLDEEDEVGNFNFQFYHLHLFPSKETENWKVGLYVFVIFEDVAFEIFNDDETQIRIINDFNPDKISEIAINKSGTIIEDYKSYLEIFE</sequence>
<comment type="caution">
    <text evidence="2">The sequence shown here is derived from an EMBL/GenBank/DDBJ whole genome shotgun (WGS) entry which is preliminary data.</text>
</comment>
<feature type="domain" description="Restriction endonuclease type IV Mrr" evidence="1">
    <location>
        <begin position="11"/>
        <end position="131"/>
    </location>
</feature>
<dbReference type="InterPro" id="IPR007560">
    <property type="entry name" value="Restrct_endonuc_IV_Mrr"/>
</dbReference>
<dbReference type="InterPro" id="IPR011856">
    <property type="entry name" value="tRNA_endonuc-like_dom_sf"/>
</dbReference>
<reference evidence="3" key="1">
    <citation type="journal article" date="2019" name="Int. J. Syst. Evol. Microbiol.">
        <title>The Global Catalogue of Microorganisms (GCM) 10K type strain sequencing project: providing services to taxonomists for standard genome sequencing and annotation.</title>
        <authorList>
            <consortium name="The Broad Institute Genomics Platform"/>
            <consortium name="The Broad Institute Genome Sequencing Center for Infectious Disease"/>
            <person name="Wu L."/>
            <person name="Ma J."/>
        </authorList>
    </citation>
    <scope>NUCLEOTIDE SEQUENCE [LARGE SCALE GENOMIC DNA]</scope>
    <source>
        <strain evidence="3">JCM 18198</strain>
    </source>
</reference>
<protein>
    <recommendedName>
        <fullName evidence="1">Restriction endonuclease type IV Mrr domain-containing protein</fullName>
    </recommendedName>
</protein>
<dbReference type="RefSeq" id="WP_264543067.1">
    <property type="nucleotide sequence ID" value="NZ_BAABIP010000022.1"/>
</dbReference>
<gene>
    <name evidence="2" type="ORF">GCM10023230_29830</name>
</gene>
<organism evidence="2 3">
    <name type="scientific">Flavobacterium hankyongi</name>
    <dbReference type="NCBI Taxonomy" id="1176532"/>
    <lineage>
        <taxon>Bacteria</taxon>
        <taxon>Pseudomonadati</taxon>
        <taxon>Bacteroidota</taxon>
        <taxon>Flavobacteriia</taxon>
        <taxon>Flavobacteriales</taxon>
        <taxon>Flavobacteriaceae</taxon>
        <taxon>Flavobacterium</taxon>
    </lineage>
</organism>